<evidence type="ECO:0000313" key="3">
    <source>
        <dbReference type="EMBL" id="NXU54054.1"/>
    </source>
</evidence>
<dbReference type="InterPro" id="IPR052356">
    <property type="entry name" value="Thiol_S-MT"/>
</dbReference>
<reference evidence="3 4" key="1">
    <citation type="submission" date="2019-09" db="EMBL/GenBank/DDBJ databases">
        <title>Bird 10,000 Genomes (B10K) Project - Family phase.</title>
        <authorList>
            <person name="Zhang G."/>
        </authorList>
    </citation>
    <scope>NUCLEOTIDE SEQUENCE [LARGE SCALE GENOMIC DNA]</scope>
    <source>
        <strain evidence="3">B10K-DU-029-46</strain>
    </source>
</reference>
<sequence length="246" mass="28195">VMDPSVLLLRGCLALLASPIYLLYFLGIWKPFCEKFFFPYILEKISAAHEKKVKKRKQEMFSTLPDFKSSSGELKVLEIGTGGGPNFQFYPAGCRVTCTDINPHFQRALERSMKKNQHIHYEDFLVASGEDLRQVPSGSVDAVVCTLVLCSVKDVNGTLREVMRVLRPGGAFYFLEHVAAEPSSWKHFWQQVYYPTWKLVFAGCCLTREIWKNLEEAKFSQLNLQHTRVELPWTPIDPHIMGYAIK</sequence>
<dbReference type="Proteomes" id="UP000582182">
    <property type="component" value="Unassembled WGS sequence"/>
</dbReference>
<dbReference type="Pfam" id="PF08241">
    <property type="entry name" value="Methyltransf_11"/>
    <property type="match status" value="1"/>
</dbReference>
<dbReference type="AlphaFoldDB" id="A0A7L3LJ34"/>
<dbReference type="GO" id="GO:0008757">
    <property type="term" value="F:S-adenosylmethionine-dependent methyltransferase activity"/>
    <property type="evidence" value="ECO:0007669"/>
    <property type="project" value="InterPro"/>
</dbReference>
<name>A0A7L3LJ34_9CHAR</name>
<proteinExistence type="predicted"/>
<keyword evidence="1" id="KW-1133">Transmembrane helix</keyword>
<feature type="transmembrane region" description="Helical" evidence="1">
    <location>
        <begin position="7"/>
        <end position="29"/>
    </location>
</feature>
<evidence type="ECO:0000259" key="2">
    <source>
        <dbReference type="Pfam" id="PF08241"/>
    </source>
</evidence>
<dbReference type="PANTHER" id="PTHR45036">
    <property type="entry name" value="METHYLTRANSFERASE LIKE 7B"/>
    <property type="match status" value="1"/>
</dbReference>
<feature type="domain" description="Methyltransferase type 11" evidence="2">
    <location>
        <begin position="77"/>
        <end position="174"/>
    </location>
</feature>
<dbReference type="Gene3D" id="3.40.50.150">
    <property type="entry name" value="Vaccinia Virus protein VP39"/>
    <property type="match status" value="1"/>
</dbReference>
<organism evidence="3 4">
    <name type="scientific">Turnix velox</name>
    <name type="common">Little buttonquail</name>
    <dbReference type="NCBI Taxonomy" id="2529409"/>
    <lineage>
        <taxon>Eukaryota</taxon>
        <taxon>Metazoa</taxon>
        <taxon>Chordata</taxon>
        <taxon>Craniata</taxon>
        <taxon>Vertebrata</taxon>
        <taxon>Euteleostomi</taxon>
        <taxon>Archelosauria</taxon>
        <taxon>Archosauria</taxon>
        <taxon>Dinosauria</taxon>
        <taxon>Saurischia</taxon>
        <taxon>Theropoda</taxon>
        <taxon>Coelurosauria</taxon>
        <taxon>Aves</taxon>
        <taxon>Neognathae</taxon>
        <taxon>Neoaves</taxon>
        <taxon>Charadriiformes</taxon>
        <taxon>Turnicidae</taxon>
        <taxon>Turnix</taxon>
    </lineage>
</organism>
<keyword evidence="1" id="KW-0812">Transmembrane</keyword>
<dbReference type="OrthoDB" id="416496at2759"/>
<dbReference type="PANTHER" id="PTHR45036:SF1">
    <property type="entry name" value="METHYLTRANSFERASE LIKE 7A"/>
    <property type="match status" value="1"/>
</dbReference>
<dbReference type="InterPro" id="IPR029063">
    <property type="entry name" value="SAM-dependent_MTases_sf"/>
</dbReference>
<comment type="caution">
    <text evidence="3">The sequence shown here is derived from an EMBL/GenBank/DDBJ whole genome shotgun (WGS) entry which is preliminary data.</text>
</comment>
<dbReference type="EMBL" id="VZTY01019538">
    <property type="protein sequence ID" value="NXU54054.1"/>
    <property type="molecule type" value="Genomic_DNA"/>
</dbReference>
<protein>
    <submittedName>
        <fullName evidence="3">MET7A protein</fullName>
    </submittedName>
</protein>
<accession>A0A7L3LJ34</accession>
<dbReference type="SUPFAM" id="SSF53335">
    <property type="entry name" value="S-adenosyl-L-methionine-dependent methyltransferases"/>
    <property type="match status" value="1"/>
</dbReference>
<evidence type="ECO:0000256" key="1">
    <source>
        <dbReference type="SAM" id="Phobius"/>
    </source>
</evidence>
<keyword evidence="1" id="KW-0472">Membrane</keyword>
<feature type="non-terminal residue" evidence="3">
    <location>
        <position position="246"/>
    </location>
</feature>
<dbReference type="CDD" id="cd02440">
    <property type="entry name" value="AdoMet_MTases"/>
    <property type="match status" value="1"/>
</dbReference>
<gene>
    <name evidence="3" type="primary">Mettl7a</name>
    <name evidence="3" type="ORF">TURVEL_R10479</name>
</gene>
<evidence type="ECO:0000313" key="4">
    <source>
        <dbReference type="Proteomes" id="UP000582182"/>
    </source>
</evidence>
<dbReference type="InterPro" id="IPR013216">
    <property type="entry name" value="Methyltransf_11"/>
</dbReference>
<feature type="non-terminal residue" evidence="3">
    <location>
        <position position="1"/>
    </location>
</feature>
<keyword evidence="4" id="KW-1185">Reference proteome</keyword>